<name>A0A9D4HVZ4_DREPO</name>
<evidence type="ECO:0000256" key="1">
    <source>
        <dbReference type="SAM" id="SignalP"/>
    </source>
</evidence>
<proteinExistence type="predicted"/>
<dbReference type="EMBL" id="JAIWYP010000011">
    <property type="protein sequence ID" value="KAH3734932.1"/>
    <property type="molecule type" value="Genomic_DNA"/>
</dbReference>
<dbReference type="Gene3D" id="3.90.70.120">
    <property type="match status" value="1"/>
</dbReference>
<reference evidence="2" key="1">
    <citation type="journal article" date="2019" name="bioRxiv">
        <title>The Genome of the Zebra Mussel, Dreissena polymorpha: A Resource for Invasive Species Research.</title>
        <authorList>
            <person name="McCartney M.A."/>
            <person name="Auch B."/>
            <person name="Kono T."/>
            <person name="Mallez S."/>
            <person name="Zhang Y."/>
            <person name="Obille A."/>
            <person name="Becker A."/>
            <person name="Abrahante J.E."/>
            <person name="Garbe J."/>
            <person name="Badalamenti J.P."/>
            <person name="Herman A."/>
            <person name="Mangelson H."/>
            <person name="Liachko I."/>
            <person name="Sullivan S."/>
            <person name="Sone E.D."/>
            <person name="Koren S."/>
            <person name="Silverstein K.A.T."/>
            <person name="Beckman K.B."/>
            <person name="Gohl D.M."/>
        </authorList>
    </citation>
    <scope>NUCLEOTIDE SEQUENCE</scope>
    <source>
        <strain evidence="2">Duluth1</strain>
        <tissue evidence="2">Whole animal</tissue>
    </source>
</reference>
<protein>
    <submittedName>
        <fullName evidence="2">Uncharacterized protein</fullName>
    </submittedName>
</protein>
<dbReference type="SUPFAM" id="SSF54001">
    <property type="entry name" value="Cysteine proteinases"/>
    <property type="match status" value="1"/>
</dbReference>
<gene>
    <name evidence="2" type="ORF">DPMN_041392</name>
</gene>
<feature type="signal peptide" evidence="1">
    <location>
        <begin position="1"/>
        <end position="17"/>
    </location>
</feature>
<accession>A0A9D4HVZ4</accession>
<evidence type="ECO:0000313" key="2">
    <source>
        <dbReference type="EMBL" id="KAH3734932.1"/>
    </source>
</evidence>
<sequence>MAFALLCCADFSQSAECLPVEARGKQCVTSCLMYLITACQTNPLSMQTSCLNDILFAGSHMYSALCEATCTSGLIDPENLPCPLVYKSKTWYVVHEGVKSGFIQGNSLSNVHTNHTLGYAFREACLEARHKWKKIIIVFSGIYSDGVHFYVFDSHARGSNGMSDQDGKCVLGVVKSVDELCLFLQSLASSVNSNTDSMQFDLHTFEFPTRYRFTPFSIEILDRRQGFTVKRVQKRVAKQDRIFHAKMLKLMDGKSFRNVVDDRHDSSGCSEVTPGSGIQNLLEGRNLRVLVDDLHVDKSPGVLAGSNYSQEELIACFTALVSSGPNYVCTCCTQTFFSHSMKSVDKLQHDKKATITRYLTNLKSVDGFEWICQACFAAASHQKIPKF</sequence>
<dbReference type="AlphaFoldDB" id="A0A9D4HVZ4"/>
<organism evidence="2 3">
    <name type="scientific">Dreissena polymorpha</name>
    <name type="common">Zebra mussel</name>
    <name type="synonym">Mytilus polymorpha</name>
    <dbReference type="NCBI Taxonomy" id="45954"/>
    <lineage>
        <taxon>Eukaryota</taxon>
        <taxon>Metazoa</taxon>
        <taxon>Spiralia</taxon>
        <taxon>Lophotrochozoa</taxon>
        <taxon>Mollusca</taxon>
        <taxon>Bivalvia</taxon>
        <taxon>Autobranchia</taxon>
        <taxon>Heteroconchia</taxon>
        <taxon>Euheterodonta</taxon>
        <taxon>Imparidentia</taxon>
        <taxon>Neoheterodontei</taxon>
        <taxon>Myida</taxon>
        <taxon>Dreissenoidea</taxon>
        <taxon>Dreissenidae</taxon>
        <taxon>Dreissena</taxon>
    </lineage>
</organism>
<feature type="chain" id="PRO_5039481299" evidence="1">
    <location>
        <begin position="18"/>
        <end position="387"/>
    </location>
</feature>
<dbReference type="Proteomes" id="UP000828390">
    <property type="component" value="Unassembled WGS sequence"/>
</dbReference>
<dbReference type="InterPro" id="IPR038765">
    <property type="entry name" value="Papain-like_cys_pep_sf"/>
</dbReference>
<reference evidence="2" key="2">
    <citation type="submission" date="2020-11" db="EMBL/GenBank/DDBJ databases">
        <authorList>
            <person name="McCartney M.A."/>
            <person name="Auch B."/>
            <person name="Kono T."/>
            <person name="Mallez S."/>
            <person name="Becker A."/>
            <person name="Gohl D.M."/>
            <person name="Silverstein K.A.T."/>
            <person name="Koren S."/>
            <person name="Bechman K.B."/>
            <person name="Herman A."/>
            <person name="Abrahante J.E."/>
            <person name="Garbe J."/>
        </authorList>
    </citation>
    <scope>NUCLEOTIDE SEQUENCE</scope>
    <source>
        <strain evidence="2">Duluth1</strain>
        <tissue evidence="2">Whole animal</tissue>
    </source>
</reference>
<comment type="caution">
    <text evidence="2">The sequence shown here is derived from an EMBL/GenBank/DDBJ whole genome shotgun (WGS) entry which is preliminary data.</text>
</comment>
<evidence type="ECO:0000313" key="3">
    <source>
        <dbReference type="Proteomes" id="UP000828390"/>
    </source>
</evidence>
<keyword evidence="3" id="KW-1185">Reference proteome</keyword>
<keyword evidence="1" id="KW-0732">Signal</keyword>